<keyword evidence="5" id="KW-0547">Nucleotide-binding</keyword>
<dbReference type="SUPFAM" id="SSF55681">
    <property type="entry name" value="Class II aaRS and biotin synthetases"/>
    <property type="match status" value="1"/>
</dbReference>
<dbReference type="GO" id="GO:0006419">
    <property type="term" value="P:alanyl-tRNA aminoacylation"/>
    <property type="evidence" value="ECO:0007669"/>
    <property type="project" value="InterPro"/>
</dbReference>
<evidence type="ECO:0000313" key="12">
    <source>
        <dbReference type="Proteomes" id="UP000554482"/>
    </source>
</evidence>
<dbReference type="Proteomes" id="UP000554482">
    <property type="component" value="Unassembled WGS sequence"/>
</dbReference>
<dbReference type="PRINTS" id="PR00980">
    <property type="entry name" value="TRNASYNTHALA"/>
</dbReference>
<dbReference type="GO" id="GO:0000049">
    <property type="term" value="F:tRNA binding"/>
    <property type="evidence" value="ECO:0007669"/>
    <property type="project" value="UniProtKB-KW"/>
</dbReference>
<accession>A0A7J6UTA7</accession>
<evidence type="ECO:0000259" key="10">
    <source>
        <dbReference type="PROSITE" id="PS50860"/>
    </source>
</evidence>
<evidence type="ECO:0000256" key="3">
    <source>
        <dbReference type="ARBA" id="ARBA00022555"/>
    </source>
</evidence>
<keyword evidence="4 11" id="KW-0436">Ligase</keyword>
<keyword evidence="6" id="KW-0067">ATP-binding</keyword>
<keyword evidence="8" id="KW-0648">Protein biosynthesis</keyword>
<dbReference type="InterPro" id="IPR018165">
    <property type="entry name" value="Ala-tRNA-synth_IIc_core"/>
</dbReference>
<dbReference type="EMBL" id="JABWDY010043573">
    <property type="protein sequence ID" value="KAF5175797.1"/>
    <property type="molecule type" value="Genomic_DNA"/>
</dbReference>
<dbReference type="InterPro" id="IPR045864">
    <property type="entry name" value="aa-tRNA-synth_II/BPL/LPL"/>
</dbReference>
<dbReference type="PANTHER" id="PTHR11777">
    <property type="entry name" value="ALANYL-TRNA SYNTHETASE"/>
    <property type="match status" value="1"/>
</dbReference>
<evidence type="ECO:0000256" key="8">
    <source>
        <dbReference type="ARBA" id="ARBA00022917"/>
    </source>
</evidence>
<evidence type="ECO:0000256" key="5">
    <source>
        <dbReference type="ARBA" id="ARBA00022741"/>
    </source>
</evidence>
<organism evidence="11 12">
    <name type="scientific">Thalictrum thalictroides</name>
    <name type="common">Rue-anemone</name>
    <name type="synonym">Anemone thalictroides</name>
    <dbReference type="NCBI Taxonomy" id="46969"/>
    <lineage>
        <taxon>Eukaryota</taxon>
        <taxon>Viridiplantae</taxon>
        <taxon>Streptophyta</taxon>
        <taxon>Embryophyta</taxon>
        <taxon>Tracheophyta</taxon>
        <taxon>Spermatophyta</taxon>
        <taxon>Magnoliopsida</taxon>
        <taxon>Ranunculales</taxon>
        <taxon>Ranunculaceae</taxon>
        <taxon>Thalictroideae</taxon>
        <taxon>Thalictrum</taxon>
    </lineage>
</organism>
<dbReference type="CDD" id="cd00673">
    <property type="entry name" value="AlaRS_core"/>
    <property type="match status" value="1"/>
</dbReference>
<protein>
    <recommendedName>
        <fullName evidence="2">alanine--tRNA ligase</fullName>
        <ecNumber evidence="2">6.1.1.7</ecNumber>
    </recommendedName>
</protein>
<keyword evidence="9" id="KW-0030">Aminoacyl-tRNA synthetase</keyword>
<dbReference type="InterPro" id="IPR050058">
    <property type="entry name" value="Ala-tRNA_ligase"/>
</dbReference>
<dbReference type="OrthoDB" id="2423964at2759"/>
<dbReference type="Pfam" id="PF01411">
    <property type="entry name" value="tRNA-synt_2c"/>
    <property type="match status" value="1"/>
</dbReference>
<keyword evidence="12" id="KW-1185">Reference proteome</keyword>
<evidence type="ECO:0000256" key="2">
    <source>
        <dbReference type="ARBA" id="ARBA00013168"/>
    </source>
</evidence>
<keyword evidence="3" id="KW-0820">tRNA-binding</keyword>
<proteinExistence type="inferred from homology"/>
<dbReference type="GO" id="GO:0005524">
    <property type="term" value="F:ATP binding"/>
    <property type="evidence" value="ECO:0007669"/>
    <property type="project" value="UniProtKB-KW"/>
</dbReference>
<comment type="caution">
    <text evidence="11">The sequence shown here is derived from an EMBL/GenBank/DDBJ whole genome shotgun (WGS) entry which is preliminary data.</text>
</comment>
<dbReference type="InterPro" id="IPR002318">
    <property type="entry name" value="Ala-tRNA-lgiase_IIc"/>
</dbReference>
<evidence type="ECO:0000313" key="11">
    <source>
        <dbReference type="EMBL" id="KAF5175797.1"/>
    </source>
</evidence>
<gene>
    <name evidence="11" type="ORF">FRX31_034616</name>
</gene>
<reference evidence="11 12" key="1">
    <citation type="submission" date="2020-06" db="EMBL/GenBank/DDBJ databases">
        <title>Transcriptomic and genomic resources for Thalictrum thalictroides and T. hernandezii: Facilitating candidate gene discovery in an emerging model plant lineage.</title>
        <authorList>
            <person name="Arias T."/>
            <person name="Riano-Pachon D.M."/>
            <person name="Di Stilio V.S."/>
        </authorList>
    </citation>
    <scope>NUCLEOTIDE SEQUENCE [LARGE SCALE GENOMIC DNA]</scope>
    <source>
        <strain evidence="12">cv. WT478/WT964</strain>
        <tissue evidence="11">Leaves</tissue>
    </source>
</reference>
<evidence type="ECO:0000256" key="9">
    <source>
        <dbReference type="ARBA" id="ARBA00023146"/>
    </source>
</evidence>
<evidence type="ECO:0000256" key="6">
    <source>
        <dbReference type="ARBA" id="ARBA00022840"/>
    </source>
</evidence>
<feature type="non-terminal residue" evidence="11">
    <location>
        <position position="1"/>
    </location>
</feature>
<dbReference type="GO" id="GO:0002161">
    <property type="term" value="F:aminoacyl-tRNA deacylase activity"/>
    <property type="evidence" value="ECO:0007669"/>
    <property type="project" value="TreeGrafter"/>
</dbReference>
<keyword evidence="7" id="KW-0694">RNA-binding</keyword>
<evidence type="ECO:0000256" key="7">
    <source>
        <dbReference type="ARBA" id="ARBA00022884"/>
    </source>
</evidence>
<name>A0A7J6UTA7_THATH</name>
<dbReference type="GO" id="GO:0005829">
    <property type="term" value="C:cytosol"/>
    <property type="evidence" value="ECO:0007669"/>
    <property type="project" value="TreeGrafter"/>
</dbReference>
<sequence length="203" mass="23541">TPIEVPRATTSQRCIRTNDVENVGRTSRHHTFFEMLGNFSFGDYFKREAIRWAWELTTKEFALPSKNLWISVFEDDEEAFSIWHDELGVPVERIKKMGEDDNFWTSGATGPCGPCSEIYYDFHPERGSSNVDLGDDSRFIEFYNLVFMQYNMMDDGSLETLKQMHIDTGLGLERMARILQKVWMVKHSSSALVSNLNKLQSEF</sequence>
<dbReference type="PANTHER" id="PTHR11777:SF9">
    <property type="entry name" value="ALANINE--TRNA LIGASE, CYTOPLASMIC"/>
    <property type="match status" value="1"/>
</dbReference>
<dbReference type="InterPro" id="IPR018164">
    <property type="entry name" value="Ala-tRNA-synth_IIc_N"/>
</dbReference>
<dbReference type="GO" id="GO:0004813">
    <property type="term" value="F:alanine-tRNA ligase activity"/>
    <property type="evidence" value="ECO:0007669"/>
    <property type="project" value="UniProtKB-EC"/>
</dbReference>
<dbReference type="Gene3D" id="3.30.930.10">
    <property type="entry name" value="Bira Bifunctional Protein, Domain 2"/>
    <property type="match status" value="1"/>
</dbReference>
<feature type="domain" description="Alanyl-transfer RNA synthetases family profile" evidence="10">
    <location>
        <begin position="1"/>
        <end position="182"/>
    </location>
</feature>
<dbReference type="PROSITE" id="PS50860">
    <property type="entry name" value="AA_TRNA_LIGASE_II_ALA"/>
    <property type="match status" value="1"/>
</dbReference>
<comment type="similarity">
    <text evidence="1">Belongs to the class-II aminoacyl-tRNA synthetase family.</text>
</comment>
<evidence type="ECO:0000256" key="1">
    <source>
        <dbReference type="ARBA" id="ARBA00008226"/>
    </source>
</evidence>
<evidence type="ECO:0000256" key="4">
    <source>
        <dbReference type="ARBA" id="ARBA00022598"/>
    </source>
</evidence>
<dbReference type="AlphaFoldDB" id="A0A7J6UTA7"/>
<dbReference type="EC" id="6.1.1.7" evidence="2"/>